<comment type="caution">
    <text evidence="1">The sequence shown here is derived from an EMBL/GenBank/DDBJ whole genome shotgun (WGS) entry which is preliminary data.</text>
</comment>
<gene>
    <name evidence="1" type="ORF">Taro_014937</name>
</gene>
<name>A0A843UGD2_COLES</name>
<evidence type="ECO:0000313" key="1">
    <source>
        <dbReference type="EMBL" id="MQL82461.1"/>
    </source>
</evidence>
<sequence length="229" mass="25577">MSKPQLDFPCCIRTPKTHGCLNTLHPKPRDEFYNLLGSCGGALGGWRAGDQAYQARLLPRFVCYDLCKSSTWSQPKAMTSSSKREARAREHEEKRKVRNFIMRLRPSVRARLLECDPHTLDEVLSIAESAISIASKKPKCMHYSKHHGGNLCWTEEGRCLKCGSKDHRIRECKTLEFFVPWTPTLIPASSDLDVDFSGLHAQQSCCLLKQGMVTIGGMSPNGSEGVPSP</sequence>
<protein>
    <recommendedName>
        <fullName evidence="3">CCHC-type domain-containing protein</fullName>
    </recommendedName>
</protein>
<evidence type="ECO:0008006" key="3">
    <source>
        <dbReference type="Google" id="ProtNLM"/>
    </source>
</evidence>
<evidence type="ECO:0000313" key="2">
    <source>
        <dbReference type="Proteomes" id="UP000652761"/>
    </source>
</evidence>
<dbReference type="AlphaFoldDB" id="A0A843UGD2"/>
<reference evidence="1" key="1">
    <citation type="submission" date="2017-07" db="EMBL/GenBank/DDBJ databases">
        <title>Taro Niue Genome Assembly and Annotation.</title>
        <authorList>
            <person name="Atibalentja N."/>
            <person name="Keating K."/>
            <person name="Fields C.J."/>
        </authorList>
    </citation>
    <scope>NUCLEOTIDE SEQUENCE</scope>
    <source>
        <strain evidence="1">Niue_2</strain>
        <tissue evidence="1">Leaf</tissue>
    </source>
</reference>
<accession>A0A843UGD2</accession>
<dbReference type="Proteomes" id="UP000652761">
    <property type="component" value="Unassembled WGS sequence"/>
</dbReference>
<organism evidence="1 2">
    <name type="scientific">Colocasia esculenta</name>
    <name type="common">Wild taro</name>
    <name type="synonym">Arum esculentum</name>
    <dbReference type="NCBI Taxonomy" id="4460"/>
    <lineage>
        <taxon>Eukaryota</taxon>
        <taxon>Viridiplantae</taxon>
        <taxon>Streptophyta</taxon>
        <taxon>Embryophyta</taxon>
        <taxon>Tracheophyta</taxon>
        <taxon>Spermatophyta</taxon>
        <taxon>Magnoliopsida</taxon>
        <taxon>Liliopsida</taxon>
        <taxon>Araceae</taxon>
        <taxon>Aroideae</taxon>
        <taxon>Colocasieae</taxon>
        <taxon>Colocasia</taxon>
    </lineage>
</organism>
<keyword evidence="2" id="KW-1185">Reference proteome</keyword>
<dbReference type="EMBL" id="NMUH01000632">
    <property type="protein sequence ID" value="MQL82461.1"/>
    <property type="molecule type" value="Genomic_DNA"/>
</dbReference>
<proteinExistence type="predicted"/>